<reference evidence="2" key="1">
    <citation type="submission" date="2016-10" db="EMBL/GenBank/DDBJ databases">
        <authorList>
            <person name="Varghese N."/>
            <person name="Submissions S."/>
        </authorList>
    </citation>
    <scope>NUCLEOTIDE SEQUENCE [LARGE SCALE GENOMIC DNA]</scope>
    <source>
        <strain evidence="2">DSM 10014</strain>
    </source>
</reference>
<dbReference type="STRING" id="60137.SAMN04488041_10671"/>
<organism evidence="1 2">
    <name type="scientific">Sulfitobacter pontiacus</name>
    <dbReference type="NCBI Taxonomy" id="60137"/>
    <lineage>
        <taxon>Bacteria</taxon>
        <taxon>Pseudomonadati</taxon>
        <taxon>Pseudomonadota</taxon>
        <taxon>Alphaproteobacteria</taxon>
        <taxon>Rhodobacterales</taxon>
        <taxon>Roseobacteraceae</taxon>
        <taxon>Sulfitobacter</taxon>
    </lineage>
</organism>
<gene>
    <name evidence="1" type="ORF">SAMN04488041_10671</name>
</gene>
<dbReference type="GeneID" id="94022658"/>
<evidence type="ECO:0000313" key="1">
    <source>
        <dbReference type="EMBL" id="SDX37448.1"/>
    </source>
</evidence>
<name>A0A1H3B702_9RHOB</name>
<evidence type="ECO:0000313" key="2">
    <source>
        <dbReference type="Proteomes" id="UP000183076"/>
    </source>
</evidence>
<dbReference type="Proteomes" id="UP000183076">
    <property type="component" value="Unassembled WGS sequence"/>
</dbReference>
<dbReference type="EMBL" id="FNNB01000006">
    <property type="protein sequence ID" value="SDX37448.1"/>
    <property type="molecule type" value="Genomic_DNA"/>
</dbReference>
<accession>A0A1H3B702</accession>
<protein>
    <submittedName>
        <fullName evidence="1">Uncharacterized protein</fullName>
    </submittedName>
</protein>
<dbReference type="AlphaFoldDB" id="A0A1H3B702"/>
<proteinExistence type="predicted"/>
<sequence length="151" mass="16170">MRSDLMGHIWGGRLEFCADPCNTPLGRILSSLLASPITRFTVAVEDVDLTPFAIYAGEEIISGASLADVLDQEFGLDLEDDAIVLIEPCAQLALAPACPVQLGHHIGHIIVSLAQSERDGTAPDGLLSADNIAHSFHREMLRAVTPGQHIH</sequence>
<dbReference type="RefSeq" id="WP_037966629.1">
    <property type="nucleotide sequence ID" value="NZ_CP160851.1"/>
</dbReference>